<dbReference type="EMBL" id="LN483249">
    <property type="protein sequence ID" value="CDZ97731.1"/>
    <property type="molecule type" value="Genomic_DNA"/>
</dbReference>
<dbReference type="SUPFAM" id="SSF48452">
    <property type="entry name" value="TPR-like"/>
    <property type="match status" value="3"/>
</dbReference>
<accession>A0A0F7SFU9</accession>
<evidence type="ECO:0000256" key="5">
    <source>
        <dbReference type="ARBA" id="ARBA00022803"/>
    </source>
</evidence>
<feature type="region of interest" description="Disordered" evidence="11">
    <location>
        <begin position="80"/>
        <end position="144"/>
    </location>
</feature>
<dbReference type="GO" id="GO:0008320">
    <property type="term" value="F:protein transmembrane transporter activity"/>
    <property type="evidence" value="ECO:0007669"/>
    <property type="project" value="TreeGrafter"/>
</dbReference>
<protein>
    <submittedName>
        <fullName evidence="12">Translocase of outer mitochondrial membrane complex, subunit TOM70/TOM72</fullName>
    </submittedName>
</protein>
<sequence>MSSLGPIHNLGPVPPPAPHTVPTNLIHPSSSATSAASASILDRSSAFVREHKKAVLISASVALFGSAAYYYYYLAPAGSRKKGSDLEKGASDEDDSSTTKSGSKKKKSKKSKKKSVNDPDGPLLEEVVPPKTEEKKVEEQTDDIVEQSNDIASMTNEERNTLAGHLKTRGNTLFSKKDYAAAIDCYTRAIATTHEESAVFYSNRAAAYNSLTPPDHENVIKDCDSALKLDKGYLKALKRRASALEALDRDEEAVRDFTAVTLLEALNPPKRASDKKDLPSGEILEKILKKLSEKKAKTILETREPSLPSDTFITAYLNAFRPFPFPALPEDPSTGDHTLKLAYEALHAYDYAHAFTLVNEALGHGLTESWIAGKALGLNLRGTFKFLIGDKLGAKSDFGESLEVDKTLVQSRIKLASVDMELGDINDTFGEFEAAIAQDASNADIYYHRGQVYFIAGDLEKALTDYIKSSELDSTFIFSHIQKAVTQYRMGNVASAMASFRRVLKDFPDRSEAYNYYGELLLAENRFPEALEKFDRAIEIESAKSRGQNVLPLVNKANCVLRYKEDFPGCEALIKKAIDIDPECDVAVVTLAQISLQSSKIHQAQEMFRKAMDIARSEEELVQAITFWQAAKAQIDFMETFPAEHARLGALMAAGPPPGM</sequence>
<evidence type="ECO:0000256" key="8">
    <source>
        <dbReference type="ARBA" id="ARBA00023136"/>
    </source>
</evidence>
<evidence type="ECO:0000256" key="1">
    <source>
        <dbReference type="ARBA" id="ARBA00004572"/>
    </source>
</evidence>
<keyword evidence="5 10" id="KW-0802">TPR repeat</keyword>
<keyword evidence="4" id="KW-1000">Mitochondrion outer membrane</keyword>
<dbReference type="AlphaFoldDB" id="A0A0F7SFU9"/>
<evidence type="ECO:0000256" key="11">
    <source>
        <dbReference type="SAM" id="MobiDB-lite"/>
    </source>
</evidence>
<evidence type="ECO:0000256" key="6">
    <source>
        <dbReference type="ARBA" id="ARBA00022989"/>
    </source>
</evidence>
<organism evidence="12">
    <name type="scientific">Phaffia rhodozyma</name>
    <name type="common">Yeast</name>
    <name type="synonym">Xanthophyllomyces dendrorhous</name>
    <dbReference type="NCBI Taxonomy" id="264483"/>
    <lineage>
        <taxon>Eukaryota</taxon>
        <taxon>Fungi</taxon>
        <taxon>Dikarya</taxon>
        <taxon>Basidiomycota</taxon>
        <taxon>Agaricomycotina</taxon>
        <taxon>Tremellomycetes</taxon>
        <taxon>Cystofilobasidiales</taxon>
        <taxon>Mrakiaceae</taxon>
        <taxon>Phaffia</taxon>
    </lineage>
</organism>
<evidence type="ECO:0000256" key="7">
    <source>
        <dbReference type="ARBA" id="ARBA00023128"/>
    </source>
</evidence>
<keyword evidence="3" id="KW-0677">Repeat</keyword>
<comment type="subcellular location">
    <subcellularLocation>
        <location evidence="1">Mitochondrion outer membrane</location>
        <topology evidence="1">Single-pass membrane protein</topology>
    </subcellularLocation>
</comment>
<reference evidence="12" key="1">
    <citation type="submission" date="2014-08" db="EMBL/GenBank/DDBJ databases">
        <authorList>
            <person name="Sharma Rahul"/>
            <person name="Thines Marco"/>
        </authorList>
    </citation>
    <scope>NUCLEOTIDE SEQUENCE</scope>
</reference>
<dbReference type="GO" id="GO:0045039">
    <property type="term" value="P:protein insertion into mitochondrial inner membrane"/>
    <property type="evidence" value="ECO:0007669"/>
    <property type="project" value="TreeGrafter"/>
</dbReference>
<keyword evidence="2" id="KW-0812">Transmembrane</keyword>
<evidence type="ECO:0000313" key="12">
    <source>
        <dbReference type="EMBL" id="CDZ97731.1"/>
    </source>
</evidence>
<evidence type="ECO:0000256" key="4">
    <source>
        <dbReference type="ARBA" id="ARBA00022787"/>
    </source>
</evidence>
<keyword evidence="8" id="KW-0472">Membrane</keyword>
<evidence type="ECO:0000256" key="9">
    <source>
        <dbReference type="ARBA" id="ARBA00038030"/>
    </source>
</evidence>
<feature type="region of interest" description="Disordered" evidence="11">
    <location>
        <begin position="1"/>
        <end position="29"/>
    </location>
</feature>
<evidence type="ECO:0000256" key="2">
    <source>
        <dbReference type="ARBA" id="ARBA00022692"/>
    </source>
</evidence>
<feature type="compositionally biased region" description="Basic and acidic residues" evidence="11">
    <location>
        <begin position="82"/>
        <end position="91"/>
    </location>
</feature>
<dbReference type="Gene3D" id="1.25.40.10">
    <property type="entry name" value="Tetratricopeptide repeat domain"/>
    <property type="match status" value="2"/>
</dbReference>
<name>A0A0F7SFU9_PHARH</name>
<feature type="repeat" description="TPR" evidence="10">
    <location>
        <begin position="443"/>
        <end position="476"/>
    </location>
</feature>
<evidence type="ECO:0000256" key="3">
    <source>
        <dbReference type="ARBA" id="ARBA00022737"/>
    </source>
</evidence>
<dbReference type="GO" id="GO:0030943">
    <property type="term" value="F:mitochondrion targeting sequence binding"/>
    <property type="evidence" value="ECO:0007669"/>
    <property type="project" value="TreeGrafter"/>
</dbReference>
<proteinExistence type="inferred from homology"/>
<dbReference type="GO" id="GO:0005741">
    <property type="term" value="C:mitochondrial outer membrane"/>
    <property type="evidence" value="ECO:0007669"/>
    <property type="project" value="UniProtKB-SubCell"/>
</dbReference>
<feature type="compositionally biased region" description="Basic residues" evidence="11">
    <location>
        <begin position="102"/>
        <end position="114"/>
    </location>
</feature>
<dbReference type="PANTHER" id="PTHR46208:SF1">
    <property type="entry name" value="MITOCHONDRIAL IMPORT RECEPTOR SUBUNIT TOM70"/>
    <property type="match status" value="1"/>
</dbReference>
<keyword evidence="6" id="KW-1133">Transmembrane helix</keyword>
<dbReference type="PANTHER" id="PTHR46208">
    <property type="entry name" value="MITOCHONDRIAL IMPORT RECEPTOR SUBUNIT TOM70"/>
    <property type="match status" value="1"/>
</dbReference>
<feature type="repeat" description="TPR" evidence="10">
    <location>
        <begin position="511"/>
        <end position="544"/>
    </location>
</feature>
<keyword evidence="7" id="KW-0496">Mitochondrion</keyword>
<dbReference type="SMART" id="SM00028">
    <property type="entry name" value="TPR"/>
    <property type="match status" value="9"/>
</dbReference>
<dbReference type="Pfam" id="PF13432">
    <property type="entry name" value="TPR_16"/>
    <property type="match status" value="2"/>
</dbReference>
<dbReference type="PROSITE" id="PS50005">
    <property type="entry name" value="TPR"/>
    <property type="match status" value="2"/>
</dbReference>
<dbReference type="InterPro" id="IPR011990">
    <property type="entry name" value="TPR-like_helical_dom_sf"/>
</dbReference>
<comment type="similarity">
    <text evidence="9">Belongs to the Tom70 family.</text>
</comment>
<dbReference type="InterPro" id="IPR019734">
    <property type="entry name" value="TPR_rpt"/>
</dbReference>
<dbReference type="GO" id="GO:0030150">
    <property type="term" value="P:protein import into mitochondrial matrix"/>
    <property type="evidence" value="ECO:0007669"/>
    <property type="project" value="TreeGrafter"/>
</dbReference>
<evidence type="ECO:0000256" key="10">
    <source>
        <dbReference type="PROSITE-ProRule" id="PRU00339"/>
    </source>
</evidence>